<gene>
    <name evidence="2" type="ORF">N802_11715</name>
</gene>
<dbReference type="InterPro" id="IPR000305">
    <property type="entry name" value="GIY-YIG_endonuc"/>
</dbReference>
<dbReference type="PROSITE" id="PS50164">
    <property type="entry name" value="GIY_YIG"/>
    <property type="match status" value="1"/>
</dbReference>
<organism evidence="2 3">
    <name type="scientific">Knoellia sinensis KCTC 19936</name>
    <dbReference type="NCBI Taxonomy" id="1385520"/>
    <lineage>
        <taxon>Bacteria</taxon>
        <taxon>Bacillati</taxon>
        <taxon>Actinomycetota</taxon>
        <taxon>Actinomycetes</taxon>
        <taxon>Micrococcales</taxon>
        <taxon>Intrasporangiaceae</taxon>
        <taxon>Knoellia</taxon>
    </lineage>
</organism>
<name>A0A0A0IYF9_9MICO</name>
<accession>A0A0A0IYF9</accession>
<dbReference type="CDD" id="cd10446">
    <property type="entry name" value="GIY-YIG_unchar_1"/>
    <property type="match status" value="1"/>
</dbReference>
<keyword evidence="3" id="KW-1185">Reference proteome</keyword>
<dbReference type="EMBL" id="AVPJ01000036">
    <property type="protein sequence ID" value="KGN29464.1"/>
    <property type="molecule type" value="Genomic_DNA"/>
</dbReference>
<dbReference type="AlphaFoldDB" id="A0A0A0IYF9"/>
<proteinExistence type="predicted"/>
<feature type="domain" description="GIY-YIG" evidence="1">
    <location>
        <begin position="186"/>
        <end position="283"/>
    </location>
</feature>
<dbReference type="InterPro" id="IPR035901">
    <property type="entry name" value="GIY-YIG_endonuc_sf"/>
</dbReference>
<dbReference type="Proteomes" id="UP000030002">
    <property type="component" value="Unassembled WGS sequence"/>
</dbReference>
<evidence type="ECO:0000259" key="1">
    <source>
        <dbReference type="PROSITE" id="PS50164"/>
    </source>
</evidence>
<sequence length="284" mass="33003">MTAATYAPTMDEIPLSWLLSRDLDPEKYKVHFAVWNGIQHPIDVLATNADEWQGWNSWRSVNDDFNREFIFSVAQDKHDASLWLFGGIWEVLERRSEQQARSYTVVLRVDLMGPFIRRLYIRHKLSGRNIRRKMESVLPAMTVSSILEEPFAGDPFPGHDRINHSLADLQVVVSQARADWRVALESMKGVYVIHDKETGQRYVGSAYGDTGIWQRWSTYATTLHGNNVGLQELVQEKGEEYYRSNMRFALLEYWSMRTDDAHVLARESYWKDVLHARSLGHNKN</sequence>
<reference evidence="2 3" key="1">
    <citation type="submission" date="2013-08" db="EMBL/GenBank/DDBJ databases">
        <title>The genome sequence of Knoellia sinensis.</title>
        <authorList>
            <person name="Zhu W."/>
            <person name="Wang G."/>
        </authorList>
    </citation>
    <scope>NUCLEOTIDE SEQUENCE [LARGE SCALE GENOMIC DNA]</scope>
    <source>
        <strain evidence="2 3">KCTC 19936</strain>
    </source>
</reference>
<comment type="caution">
    <text evidence="2">The sequence shown here is derived from an EMBL/GenBank/DDBJ whole genome shotgun (WGS) entry which is preliminary data.</text>
</comment>
<protein>
    <recommendedName>
        <fullName evidence="1">GIY-YIG domain-containing protein</fullName>
    </recommendedName>
</protein>
<evidence type="ECO:0000313" key="2">
    <source>
        <dbReference type="EMBL" id="KGN29464.1"/>
    </source>
</evidence>
<dbReference type="eggNOG" id="ENOG502Z9J4">
    <property type="taxonomic scope" value="Bacteria"/>
</dbReference>
<dbReference type="STRING" id="1385520.N802_11715"/>
<dbReference type="SUPFAM" id="SSF82771">
    <property type="entry name" value="GIY-YIG endonuclease"/>
    <property type="match status" value="1"/>
</dbReference>
<dbReference type="Gene3D" id="3.40.1440.10">
    <property type="entry name" value="GIY-YIG endonuclease"/>
    <property type="match status" value="1"/>
</dbReference>
<evidence type="ECO:0000313" key="3">
    <source>
        <dbReference type="Proteomes" id="UP000030002"/>
    </source>
</evidence>